<feature type="transmembrane region" description="Helical" evidence="1">
    <location>
        <begin position="131"/>
        <end position="156"/>
    </location>
</feature>
<keyword evidence="1" id="KW-0472">Membrane</keyword>
<dbReference type="EMBL" id="DTBP01000016">
    <property type="protein sequence ID" value="HGQ73925.1"/>
    <property type="molecule type" value="Genomic_DNA"/>
</dbReference>
<feature type="transmembrane region" description="Helical" evidence="1">
    <location>
        <begin position="20"/>
        <end position="40"/>
    </location>
</feature>
<feature type="transmembrane region" description="Helical" evidence="1">
    <location>
        <begin position="86"/>
        <end position="111"/>
    </location>
</feature>
<feature type="transmembrane region" description="Helical" evidence="1">
    <location>
        <begin position="201"/>
        <end position="221"/>
    </location>
</feature>
<proteinExistence type="predicted"/>
<evidence type="ECO:0000313" key="2">
    <source>
        <dbReference type="EMBL" id="HGQ73925.1"/>
    </source>
</evidence>
<keyword evidence="1" id="KW-1133">Transmembrane helix</keyword>
<sequence length="302" mass="34397">MSIVRIAKFFSKTFIKNPYLWFWSIFFVLFWLIMGAFMFSRGITKENISKQIEMEYPEFKYLPENERVSIIEDVWKRVALSYTGSWLATCIIISFASTVSGVTQGIFYSVLPLRFLTRYSKVNEVTVLLGYIFGLIIVLVFQFIALLFATIGMYSYRFGLRITPENPLGLLIVTLAISIFKFLFSLILGLTVVILRKPRALTMLSFVPLILSYALSMAQIYVGGKAINLSPINSSISLLYYYFTNVEPPLNEPLTASLTNVEKVKPIFAWSILLSWIALLSLISLVLMRKQRGISAEELSAI</sequence>
<dbReference type="AlphaFoldDB" id="A0A7C4NLM3"/>
<reference evidence="2" key="1">
    <citation type="journal article" date="2020" name="mSystems">
        <title>Genome- and Community-Level Interaction Insights into Carbon Utilization and Element Cycling Functions of Hydrothermarchaeota in Hydrothermal Sediment.</title>
        <authorList>
            <person name="Zhou Z."/>
            <person name="Liu Y."/>
            <person name="Xu W."/>
            <person name="Pan J."/>
            <person name="Luo Z.H."/>
            <person name="Li M."/>
        </authorList>
    </citation>
    <scope>NUCLEOTIDE SEQUENCE [LARGE SCALE GENOMIC DNA]</scope>
    <source>
        <strain evidence="2">SpSt-648</strain>
    </source>
</reference>
<feature type="transmembrane region" description="Helical" evidence="1">
    <location>
        <begin position="168"/>
        <end position="195"/>
    </location>
</feature>
<gene>
    <name evidence="2" type="ORF">ENU20_02475</name>
</gene>
<name>A0A7C4NLM3_STAMA</name>
<accession>A0A7C4NLM3</accession>
<organism evidence="2">
    <name type="scientific">Staphylothermus marinus</name>
    <dbReference type="NCBI Taxonomy" id="2280"/>
    <lineage>
        <taxon>Archaea</taxon>
        <taxon>Thermoproteota</taxon>
        <taxon>Thermoprotei</taxon>
        <taxon>Desulfurococcales</taxon>
        <taxon>Desulfurococcaceae</taxon>
        <taxon>Staphylothermus</taxon>
    </lineage>
</organism>
<comment type="caution">
    <text evidence="2">The sequence shown here is derived from an EMBL/GenBank/DDBJ whole genome shotgun (WGS) entry which is preliminary data.</text>
</comment>
<keyword evidence="1" id="KW-0812">Transmembrane</keyword>
<evidence type="ECO:0000256" key="1">
    <source>
        <dbReference type="SAM" id="Phobius"/>
    </source>
</evidence>
<protein>
    <submittedName>
        <fullName evidence="2">Uncharacterized protein</fullName>
    </submittedName>
</protein>
<feature type="transmembrane region" description="Helical" evidence="1">
    <location>
        <begin position="267"/>
        <end position="288"/>
    </location>
</feature>